<protein>
    <recommendedName>
        <fullName evidence="7">Flavin-containing monooxygenase</fullName>
    </recommendedName>
</protein>
<comment type="caution">
    <text evidence="5">The sequence shown here is derived from an EMBL/GenBank/DDBJ whole genome shotgun (WGS) entry which is preliminary data.</text>
</comment>
<feature type="non-terminal residue" evidence="5">
    <location>
        <position position="1"/>
    </location>
</feature>
<dbReference type="OMA" id="VNSHIAR"/>
<dbReference type="Pfam" id="PF00743">
    <property type="entry name" value="FMO-like"/>
    <property type="match status" value="1"/>
</dbReference>
<reference evidence="5 6" key="1">
    <citation type="journal article" date="2021" name="Nat. Plants">
        <title>The Taxus genome provides insights into paclitaxel biosynthesis.</title>
        <authorList>
            <person name="Xiong X."/>
            <person name="Gou J."/>
            <person name="Liao Q."/>
            <person name="Li Y."/>
            <person name="Zhou Q."/>
            <person name="Bi G."/>
            <person name="Li C."/>
            <person name="Du R."/>
            <person name="Wang X."/>
            <person name="Sun T."/>
            <person name="Guo L."/>
            <person name="Liang H."/>
            <person name="Lu P."/>
            <person name="Wu Y."/>
            <person name="Zhang Z."/>
            <person name="Ro D.K."/>
            <person name="Shang Y."/>
            <person name="Huang S."/>
            <person name="Yan J."/>
        </authorList>
    </citation>
    <scope>NUCLEOTIDE SEQUENCE [LARGE SCALE GENOMIC DNA]</scope>
    <source>
        <strain evidence="5">Ta-2019</strain>
    </source>
</reference>
<evidence type="ECO:0000256" key="1">
    <source>
        <dbReference type="ARBA" id="ARBA00009183"/>
    </source>
</evidence>
<evidence type="ECO:0000313" key="6">
    <source>
        <dbReference type="Proteomes" id="UP000824469"/>
    </source>
</evidence>
<keyword evidence="3" id="KW-0274">FAD</keyword>
<dbReference type="GO" id="GO:0004499">
    <property type="term" value="F:N,N-dimethylaniline monooxygenase activity"/>
    <property type="evidence" value="ECO:0007669"/>
    <property type="project" value="InterPro"/>
</dbReference>
<dbReference type="InterPro" id="IPR036188">
    <property type="entry name" value="FAD/NAD-bd_sf"/>
</dbReference>
<dbReference type="SUPFAM" id="SSF51905">
    <property type="entry name" value="FAD/NAD(P)-binding domain"/>
    <property type="match status" value="1"/>
</dbReference>
<dbReference type="Proteomes" id="UP000824469">
    <property type="component" value="Unassembled WGS sequence"/>
</dbReference>
<dbReference type="GO" id="GO:0050660">
    <property type="term" value="F:flavin adenine dinucleotide binding"/>
    <property type="evidence" value="ECO:0007669"/>
    <property type="project" value="InterPro"/>
</dbReference>
<proteinExistence type="inferred from homology"/>
<name>A0AA38G0F7_TAXCH</name>
<dbReference type="InterPro" id="IPR020946">
    <property type="entry name" value="Flavin_mOase-like"/>
</dbReference>
<dbReference type="EMBL" id="JAHRHJ020000005">
    <property type="protein sequence ID" value="KAH9313936.1"/>
    <property type="molecule type" value="Genomic_DNA"/>
</dbReference>
<evidence type="ECO:0000256" key="2">
    <source>
        <dbReference type="ARBA" id="ARBA00022630"/>
    </source>
</evidence>
<dbReference type="PANTHER" id="PTHR23023">
    <property type="entry name" value="DIMETHYLANILINE MONOOXYGENASE"/>
    <property type="match status" value="1"/>
</dbReference>
<keyword evidence="2" id="KW-0285">Flavoprotein</keyword>
<dbReference type="Gene3D" id="3.50.50.60">
    <property type="entry name" value="FAD/NAD(P)-binding domain"/>
    <property type="match status" value="2"/>
</dbReference>
<evidence type="ECO:0000256" key="4">
    <source>
        <dbReference type="ARBA" id="ARBA00023002"/>
    </source>
</evidence>
<dbReference type="GO" id="GO:0050661">
    <property type="term" value="F:NADP binding"/>
    <property type="evidence" value="ECO:0007669"/>
    <property type="project" value="InterPro"/>
</dbReference>
<evidence type="ECO:0008006" key="7">
    <source>
        <dbReference type="Google" id="ProtNLM"/>
    </source>
</evidence>
<evidence type="ECO:0000313" key="5">
    <source>
        <dbReference type="EMBL" id="KAH9313936.1"/>
    </source>
</evidence>
<comment type="similarity">
    <text evidence="1">Belongs to the FMO family.</text>
</comment>
<evidence type="ECO:0000256" key="3">
    <source>
        <dbReference type="ARBA" id="ARBA00022827"/>
    </source>
</evidence>
<keyword evidence="4" id="KW-0560">Oxidoreductase</keyword>
<accession>A0AA38G0F7</accession>
<keyword evidence="6" id="KW-1185">Reference proteome</keyword>
<feature type="non-terminal residue" evidence="5">
    <location>
        <position position="241"/>
    </location>
</feature>
<organism evidence="5 6">
    <name type="scientific">Taxus chinensis</name>
    <name type="common">Chinese yew</name>
    <name type="synonym">Taxus wallichiana var. chinensis</name>
    <dbReference type="NCBI Taxonomy" id="29808"/>
    <lineage>
        <taxon>Eukaryota</taxon>
        <taxon>Viridiplantae</taxon>
        <taxon>Streptophyta</taxon>
        <taxon>Embryophyta</taxon>
        <taxon>Tracheophyta</taxon>
        <taxon>Spermatophyta</taxon>
        <taxon>Pinopsida</taxon>
        <taxon>Pinidae</taxon>
        <taxon>Conifers II</taxon>
        <taxon>Cupressales</taxon>
        <taxon>Taxaceae</taxon>
        <taxon>Taxus</taxon>
    </lineage>
</organism>
<gene>
    <name evidence="5" type="ORF">KI387_022563</name>
</gene>
<dbReference type="AlphaFoldDB" id="A0AA38G0F7"/>
<dbReference type="InterPro" id="IPR050346">
    <property type="entry name" value="FMO-like"/>
</dbReference>
<sequence>VVVIIGNSYSGEDIALELAGVSKEVHISARSRKSEVTLTNPVDGPGNIFLHPVIESLCRDGTINFHDGASIVADSIIHCTGYSYHFPFLDTKGIVTVNDNRVGPLYEHVFPPLLAPSLSFVGLPWMTVPFVLCELQSKWIACILSGKTLLPSENDMMEAVKDFYARNEAFGRPNHYTHCLGTYQFGYLDWLSDQNGCAHVEAWRKEMSEETVRNRVKRPHTYRDKWEDLYWLQMALSPESN</sequence>